<organism evidence="1 2">
    <name type="scientific">Rhodopirellula baltica (strain DSM 10527 / NCIMB 13988 / SH1)</name>
    <dbReference type="NCBI Taxonomy" id="243090"/>
    <lineage>
        <taxon>Bacteria</taxon>
        <taxon>Pseudomonadati</taxon>
        <taxon>Planctomycetota</taxon>
        <taxon>Planctomycetia</taxon>
        <taxon>Pirellulales</taxon>
        <taxon>Pirellulaceae</taxon>
        <taxon>Rhodopirellula</taxon>
    </lineage>
</organism>
<dbReference type="KEGG" id="rba:RB4142"/>
<reference evidence="1 2" key="1">
    <citation type="journal article" date="2003" name="Proc. Natl. Acad. Sci. U.S.A.">
        <title>Complete genome sequence of the marine planctomycete Pirellula sp. strain 1.</title>
        <authorList>
            <person name="Gloeckner F.O."/>
            <person name="Kube M."/>
            <person name="Bauer M."/>
            <person name="Teeling H."/>
            <person name="Lombardot T."/>
            <person name="Ludwig W."/>
            <person name="Gade D."/>
            <person name="Beck A."/>
            <person name="Borzym K."/>
            <person name="Heitmann K."/>
            <person name="Rabus R."/>
            <person name="Schlesner H."/>
            <person name="Amann R."/>
            <person name="Reinhardt R."/>
        </authorList>
    </citation>
    <scope>NUCLEOTIDE SEQUENCE [LARGE SCALE GENOMIC DNA]</scope>
    <source>
        <strain evidence="2">DSM 10527 / NCIMB 13988 / SH1</strain>
    </source>
</reference>
<protein>
    <submittedName>
        <fullName evidence="1">Uncharacterized protein</fullName>
    </submittedName>
</protein>
<accession>Q7UT34</accession>
<dbReference type="EnsemblBacteria" id="CAD73607">
    <property type="protein sequence ID" value="CAD73607"/>
    <property type="gene ID" value="RB4142"/>
</dbReference>
<keyword evidence="2" id="KW-1185">Reference proteome</keyword>
<proteinExistence type="predicted"/>
<dbReference type="HOGENOM" id="CLU_3238786_0_0_0"/>
<dbReference type="EMBL" id="BX294140">
    <property type="protein sequence ID" value="CAD73607.1"/>
    <property type="molecule type" value="Genomic_DNA"/>
</dbReference>
<name>Q7UT34_RHOBA</name>
<evidence type="ECO:0000313" key="2">
    <source>
        <dbReference type="Proteomes" id="UP000001025"/>
    </source>
</evidence>
<dbReference type="InParanoid" id="Q7UT34"/>
<sequence>MERESSRIPIRRRIADTAASQTIHAPFHATKTVRSCCIRPRKF</sequence>
<gene>
    <name evidence="1" type="ordered locus">RB4142</name>
</gene>
<evidence type="ECO:0000313" key="1">
    <source>
        <dbReference type="EMBL" id="CAD73607.1"/>
    </source>
</evidence>
<dbReference type="Proteomes" id="UP000001025">
    <property type="component" value="Chromosome"/>
</dbReference>
<dbReference type="AlphaFoldDB" id="Q7UT34"/>